<evidence type="ECO:0000313" key="4">
    <source>
        <dbReference type="EMBL" id="CAB4720378.1"/>
    </source>
</evidence>
<evidence type="ECO:0000313" key="7">
    <source>
        <dbReference type="EMBL" id="CAB4859269.1"/>
    </source>
</evidence>
<proteinExistence type="predicted"/>
<evidence type="ECO:0000313" key="2">
    <source>
        <dbReference type="EMBL" id="CAB4337647.1"/>
    </source>
</evidence>
<organism evidence="7">
    <name type="scientific">freshwater metagenome</name>
    <dbReference type="NCBI Taxonomy" id="449393"/>
    <lineage>
        <taxon>unclassified sequences</taxon>
        <taxon>metagenomes</taxon>
        <taxon>ecological metagenomes</taxon>
    </lineage>
</organism>
<dbReference type="Gene3D" id="3.50.50.60">
    <property type="entry name" value="FAD/NAD(P)-binding domain"/>
    <property type="match status" value="1"/>
</dbReference>
<dbReference type="EMBL" id="CAEZYM010000003">
    <property type="protein sequence ID" value="CAB4720378.1"/>
    <property type="molecule type" value="Genomic_DNA"/>
</dbReference>
<dbReference type="EMBL" id="CAFABH010000002">
    <property type="protein sequence ID" value="CAB4820042.1"/>
    <property type="molecule type" value="Genomic_DNA"/>
</dbReference>
<dbReference type="InterPro" id="IPR006076">
    <property type="entry name" value="FAD-dep_OxRdtase"/>
</dbReference>
<dbReference type="PANTHER" id="PTHR13847">
    <property type="entry name" value="SARCOSINE DEHYDROGENASE-RELATED"/>
    <property type="match status" value="1"/>
</dbReference>
<dbReference type="AlphaFoldDB" id="A0A6J7CT08"/>
<dbReference type="Pfam" id="PF01266">
    <property type="entry name" value="DAO"/>
    <property type="match status" value="1"/>
</dbReference>
<dbReference type="EMBL" id="CAESAE010000004">
    <property type="protein sequence ID" value="CAB4337647.1"/>
    <property type="molecule type" value="Genomic_DNA"/>
</dbReference>
<dbReference type="SUPFAM" id="SSF51905">
    <property type="entry name" value="FAD/NAD(P)-binding domain"/>
    <property type="match status" value="1"/>
</dbReference>
<gene>
    <name evidence="3" type="ORF">UFOPK2510_01026</name>
    <name evidence="4" type="ORF">UFOPK2718_00429</name>
    <name evidence="5" type="ORF">UFOPK2936_00285</name>
    <name evidence="6" type="ORF">UFOPK3174_00162</name>
    <name evidence="7" type="ORF">UFOPK3328_00375</name>
    <name evidence="8" type="ORF">UFOPK3779_00840</name>
    <name evidence="9" type="ORF">UFOPK3913_00298</name>
    <name evidence="2" type="ORF">UFOPK4107_00729</name>
    <name evidence="10" type="ORF">UFOPK4403_00144</name>
</gene>
<evidence type="ECO:0000313" key="9">
    <source>
        <dbReference type="EMBL" id="CAB4969766.1"/>
    </source>
</evidence>
<evidence type="ECO:0000313" key="8">
    <source>
        <dbReference type="EMBL" id="CAB4945346.1"/>
    </source>
</evidence>
<accession>A0A6J7CT08</accession>
<dbReference type="EMBL" id="CAFBOC010000002">
    <property type="protein sequence ID" value="CAB4969766.1"/>
    <property type="molecule type" value="Genomic_DNA"/>
</dbReference>
<feature type="domain" description="FAD dependent oxidoreductase" evidence="1">
    <location>
        <begin position="43"/>
        <end position="391"/>
    </location>
</feature>
<dbReference type="EMBL" id="CAFBNH010000004">
    <property type="protein sequence ID" value="CAB4945346.1"/>
    <property type="molecule type" value="Genomic_DNA"/>
</dbReference>
<dbReference type="GO" id="GO:0005737">
    <property type="term" value="C:cytoplasm"/>
    <property type="evidence" value="ECO:0007669"/>
    <property type="project" value="TreeGrafter"/>
</dbReference>
<dbReference type="Gene3D" id="3.30.9.10">
    <property type="entry name" value="D-Amino Acid Oxidase, subunit A, domain 2"/>
    <property type="match status" value="1"/>
</dbReference>
<evidence type="ECO:0000313" key="10">
    <source>
        <dbReference type="EMBL" id="CAB5069849.1"/>
    </source>
</evidence>
<dbReference type="EMBL" id="CAEZXO010000005">
    <property type="protein sequence ID" value="CAB4696402.1"/>
    <property type="molecule type" value="Genomic_DNA"/>
</dbReference>
<dbReference type="EMBL" id="CAFBLD010000002">
    <property type="protein sequence ID" value="CAB4859269.1"/>
    <property type="molecule type" value="Genomic_DNA"/>
</dbReference>
<name>A0A6J7CT08_9ZZZZ</name>
<reference evidence="7" key="1">
    <citation type="submission" date="2020-05" db="EMBL/GenBank/DDBJ databases">
        <authorList>
            <person name="Chiriac C."/>
            <person name="Salcher M."/>
            <person name="Ghai R."/>
            <person name="Kavagutti S V."/>
        </authorList>
    </citation>
    <scope>NUCLEOTIDE SEQUENCE</scope>
</reference>
<dbReference type="PANTHER" id="PTHR13847:SF285">
    <property type="entry name" value="FAD DEPENDENT OXIDOREDUCTASE DOMAIN-CONTAINING PROTEIN"/>
    <property type="match status" value="1"/>
</dbReference>
<evidence type="ECO:0000313" key="5">
    <source>
        <dbReference type="EMBL" id="CAB4772458.1"/>
    </source>
</evidence>
<evidence type="ECO:0000313" key="3">
    <source>
        <dbReference type="EMBL" id="CAB4696402.1"/>
    </source>
</evidence>
<dbReference type="EMBL" id="CAEZZW010000001">
    <property type="protein sequence ID" value="CAB4772458.1"/>
    <property type="molecule type" value="Genomic_DNA"/>
</dbReference>
<evidence type="ECO:0000259" key="1">
    <source>
        <dbReference type="Pfam" id="PF01266"/>
    </source>
</evidence>
<protein>
    <submittedName>
        <fullName evidence="7">Unannotated protein</fullName>
    </submittedName>
</protein>
<evidence type="ECO:0000313" key="6">
    <source>
        <dbReference type="EMBL" id="CAB4820042.1"/>
    </source>
</evidence>
<sequence>MSVMESYRNYHCSMSDRTPVWWAMVDRPKLSSSTTHSLGQMWDVVIIGAGFSGLWTAHHLIKGNPNLKIAILEKNLVGSGASGRNGGWVSALYPAPDETLLRKSNTVAVKNLHHQLRNSIDEIGTFAAENNIDCGFHKGGTLVIATNVGQERRLREHMSDEEVILDAQQTRARINMNGSRISMFSPHCAAINPAALVVGLAASLEKKGVVIFENTAADLSSDKRVWAKGVELKAGAVVRAMEAYHSGTRDQIPIYSLMIATEPLPLEVFDEIGINNRETFADASFLINYAQRTADNRLAIGGRGAPYVLGSRRKDSRENFQQIHKKLESMARQWFPILDHHTFTHHWGGAVGVTRDWAPYLRWDGRYAELGGYVGDGVTLSYLVAAATADLICGNTTVRTTLPFVGWTNPLWELEPARFLAINSAIALSSVADAEEKWTGKPSLVMKALSPIIGK</sequence>
<dbReference type="EMBL" id="CAFBQX010000001">
    <property type="protein sequence ID" value="CAB5069849.1"/>
    <property type="molecule type" value="Genomic_DNA"/>
</dbReference>
<dbReference type="InterPro" id="IPR036188">
    <property type="entry name" value="FAD/NAD-bd_sf"/>
</dbReference>